<organism evidence="1 2">
    <name type="scientific">Actinacidiphila guanduensis</name>
    <dbReference type="NCBI Taxonomy" id="310781"/>
    <lineage>
        <taxon>Bacteria</taxon>
        <taxon>Bacillati</taxon>
        <taxon>Actinomycetota</taxon>
        <taxon>Actinomycetes</taxon>
        <taxon>Kitasatosporales</taxon>
        <taxon>Streptomycetaceae</taxon>
        <taxon>Actinacidiphila</taxon>
    </lineage>
</organism>
<accession>A0A1H0HDT2</accession>
<dbReference type="Proteomes" id="UP000199341">
    <property type="component" value="Unassembled WGS sequence"/>
</dbReference>
<evidence type="ECO:0000313" key="2">
    <source>
        <dbReference type="Proteomes" id="UP000199341"/>
    </source>
</evidence>
<proteinExistence type="predicted"/>
<evidence type="ECO:0000313" key="1">
    <source>
        <dbReference type="EMBL" id="SDO17233.1"/>
    </source>
</evidence>
<dbReference type="EMBL" id="FNIE01000008">
    <property type="protein sequence ID" value="SDO17233.1"/>
    <property type="molecule type" value="Genomic_DNA"/>
</dbReference>
<protein>
    <submittedName>
        <fullName evidence="1">Uncharacterized protein</fullName>
    </submittedName>
</protein>
<name>A0A1H0HDT2_9ACTN</name>
<sequence length="85" mass="8668">MLLSADTRLAGPAGSAAALLAGADSAELDVWVDAHGKPVRWVMTPAAGRTVAIDYFAFAGPRTITPPAPRDTANVKLVSGRPVAA</sequence>
<gene>
    <name evidence="1" type="ORF">SAMN05216259_10814</name>
</gene>
<keyword evidence="2" id="KW-1185">Reference proteome</keyword>
<dbReference type="STRING" id="310781.SAMN05216259_10814"/>
<dbReference type="AlphaFoldDB" id="A0A1H0HDT2"/>
<reference evidence="1 2" key="1">
    <citation type="submission" date="2016-10" db="EMBL/GenBank/DDBJ databases">
        <authorList>
            <person name="de Groot N.N."/>
        </authorList>
    </citation>
    <scope>NUCLEOTIDE SEQUENCE [LARGE SCALE GENOMIC DNA]</scope>
    <source>
        <strain evidence="1 2">CGMCC 4.2022</strain>
    </source>
</reference>